<evidence type="ECO:0000313" key="2">
    <source>
        <dbReference type="EMBL" id="MPC23278.1"/>
    </source>
</evidence>
<comment type="caution">
    <text evidence="2">The sequence shown here is derived from an EMBL/GenBank/DDBJ whole genome shotgun (WGS) entry which is preliminary data.</text>
</comment>
<protein>
    <submittedName>
        <fullName evidence="2">Uncharacterized protein</fullName>
    </submittedName>
</protein>
<feature type="compositionally biased region" description="Basic and acidic residues" evidence="1">
    <location>
        <begin position="46"/>
        <end position="67"/>
    </location>
</feature>
<gene>
    <name evidence="2" type="ORF">E2C01_016319</name>
</gene>
<dbReference type="Proteomes" id="UP000324222">
    <property type="component" value="Unassembled WGS sequence"/>
</dbReference>
<reference evidence="2 3" key="1">
    <citation type="submission" date="2019-05" db="EMBL/GenBank/DDBJ databases">
        <title>Another draft genome of Portunus trituberculatus and its Hox gene families provides insights of decapod evolution.</title>
        <authorList>
            <person name="Jeong J.-H."/>
            <person name="Song I."/>
            <person name="Kim S."/>
            <person name="Choi T."/>
            <person name="Kim D."/>
            <person name="Ryu S."/>
            <person name="Kim W."/>
        </authorList>
    </citation>
    <scope>NUCLEOTIDE SEQUENCE [LARGE SCALE GENOMIC DNA]</scope>
    <source>
        <tissue evidence="2">Muscle</tissue>
    </source>
</reference>
<dbReference type="EMBL" id="VSRR010001186">
    <property type="protein sequence ID" value="MPC23278.1"/>
    <property type="molecule type" value="Genomic_DNA"/>
</dbReference>
<proteinExistence type="predicted"/>
<evidence type="ECO:0000256" key="1">
    <source>
        <dbReference type="SAM" id="MobiDB-lite"/>
    </source>
</evidence>
<feature type="compositionally biased region" description="Basic and acidic residues" evidence="1">
    <location>
        <begin position="77"/>
        <end position="88"/>
    </location>
</feature>
<keyword evidence="3" id="KW-1185">Reference proteome</keyword>
<feature type="region of interest" description="Disordered" evidence="1">
    <location>
        <begin position="1"/>
        <end position="100"/>
    </location>
</feature>
<feature type="compositionally biased region" description="Acidic residues" evidence="1">
    <location>
        <begin position="89"/>
        <end position="100"/>
    </location>
</feature>
<dbReference type="AlphaFoldDB" id="A0A5B7DP91"/>
<name>A0A5B7DP91_PORTR</name>
<feature type="compositionally biased region" description="Basic and acidic residues" evidence="1">
    <location>
        <begin position="1"/>
        <end position="38"/>
    </location>
</feature>
<evidence type="ECO:0000313" key="3">
    <source>
        <dbReference type="Proteomes" id="UP000324222"/>
    </source>
</evidence>
<sequence>MKKNKEGSRKPETQRKDKENENDGKKEEKPEEKEKQGKEEEETEEKETQGKEERQTEEKGKQEKEEKEAEENSPVDMKTKEKHDKVEENSEIEEDKEESECERCTSYATLLETLGNGLSEVQLEVNKQSTRLDRLAGRCAGSGCEDCLRYRVLLWATSVKLDNVDKYSNMLYNRIEALSQR</sequence>
<accession>A0A5B7DP91</accession>
<organism evidence="2 3">
    <name type="scientific">Portunus trituberculatus</name>
    <name type="common">Swimming crab</name>
    <name type="synonym">Neptunus trituberculatus</name>
    <dbReference type="NCBI Taxonomy" id="210409"/>
    <lineage>
        <taxon>Eukaryota</taxon>
        <taxon>Metazoa</taxon>
        <taxon>Ecdysozoa</taxon>
        <taxon>Arthropoda</taxon>
        <taxon>Crustacea</taxon>
        <taxon>Multicrustacea</taxon>
        <taxon>Malacostraca</taxon>
        <taxon>Eumalacostraca</taxon>
        <taxon>Eucarida</taxon>
        <taxon>Decapoda</taxon>
        <taxon>Pleocyemata</taxon>
        <taxon>Brachyura</taxon>
        <taxon>Eubrachyura</taxon>
        <taxon>Portunoidea</taxon>
        <taxon>Portunidae</taxon>
        <taxon>Portuninae</taxon>
        <taxon>Portunus</taxon>
    </lineage>
</organism>